<sequence>MIDFGGPTYMGLRIVQSRLLERTIEDWSRVRSPSRAARRRRRGHRQNIDVTVTPDPAIYRVGDTMVMHPATYLELRRRLDAQKAGVFA</sequence>
<evidence type="ECO:0000313" key="2">
    <source>
        <dbReference type="Proteomes" id="UP001597299"/>
    </source>
</evidence>
<dbReference type="RefSeq" id="WP_213355438.1">
    <property type="nucleotide sequence ID" value="NZ_JAHBGB010000044.1"/>
</dbReference>
<reference evidence="2" key="1">
    <citation type="journal article" date="2019" name="Int. J. Syst. Evol. Microbiol.">
        <title>The Global Catalogue of Microorganisms (GCM) 10K type strain sequencing project: providing services to taxonomists for standard genome sequencing and annotation.</title>
        <authorList>
            <consortium name="The Broad Institute Genomics Platform"/>
            <consortium name="The Broad Institute Genome Sequencing Center for Infectious Disease"/>
            <person name="Wu L."/>
            <person name="Ma J."/>
        </authorList>
    </citation>
    <scope>NUCLEOTIDE SEQUENCE [LARGE SCALE GENOMIC DNA]</scope>
    <source>
        <strain evidence="2">CCM 7435</strain>
    </source>
</reference>
<gene>
    <name evidence="1" type="ORF">ACFSNC_00280</name>
</gene>
<protein>
    <submittedName>
        <fullName evidence="1">Uncharacterized protein</fullName>
    </submittedName>
</protein>
<name>A0ABW4YS07_9HYPH</name>
<accession>A0ABW4YS07</accession>
<evidence type="ECO:0000313" key="1">
    <source>
        <dbReference type="EMBL" id="MFD2138824.1"/>
    </source>
</evidence>
<dbReference type="EMBL" id="JBHUHD010000001">
    <property type="protein sequence ID" value="MFD2138824.1"/>
    <property type="molecule type" value="Genomic_DNA"/>
</dbReference>
<keyword evidence="2" id="KW-1185">Reference proteome</keyword>
<dbReference type="Proteomes" id="UP001597299">
    <property type="component" value="Unassembled WGS sequence"/>
</dbReference>
<proteinExistence type="predicted"/>
<comment type="caution">
    <text evidence="1">The sequence shown here is derived from an EMBL/GenBank/DDBJ whole genome shotgun (WGS) entry which is preliminary data.</text>
</comment>
<organism evidence="1 2">
    <name type="scientific">Ancylobacter oerskovii</name>
    <dbReference type="NCBI Taxonomy" id="459519"/>
    <lineage>
        <taxon>Bacteria</taxon>
        <taxon>Pseudomonadati</taxon>
        <taxon>Pseudomonadota</taxon>
        <taxon>Alphaproteobacteria</taxon>
        <taxon>Hyphomicrobiales</taxon>
        <taxon>Xanthobacteraceae</taxon>
        <taxon>Ancylobacter</taxon>
    </lineage>
</organism>